<keyword evidence="2" id="KW-1185">Reference proteome</keyword>
<organism evidence="1 2">
    <name type="scientific">Natronoflexus pectinivorans</name>
    <dbReference type="NCBI Taxonomy" id="682526"/>
    <lineage>
        <taxon>Bacteria</taxon>
        <taxon>Pseudomonadati</taxon>
        <taxon>Bacteroidota</taxon>
        <taxon>Bacteroidia</taxon>
        <taxon>Marinilabiliales</taxon>
        <taxon>Marinilabiliaceae</taxon>
        <taxon>Natronoflexus</taxon>
    </lineage>
</organism>
<dbReference type="EMBL" id="SLWK01000002">
    <property type="protein sequence ID" value="TCO09815.1"/>
    <property type="molecule type" value="Genomic_DNA"/>
</dbReference>
<dbReference type="Proteomes" id="UP000295221">
    <property type="component" value="Unassembled WGS sequence"/>
</dbReference>
<sequence length="60" mass="7280">MNCPFYLTTEYKASKHENTIMLFSQQLYNLNRYFLVEMDDVVILQRYILSMILSHNIMQN</sequence>
<accession>A0A4R2GLF8</accession>
<reference evidence="1 2" key="1">
    <citation type="submission" date="2019-03" db="EMBL/GenBank/DDBJ databases">
        <title>Genomic Encyclopedia of Type Strains, Phase IV (KMG-IV): sequencing the most valuable type-strain genomes for metagenomic binning, comparative biology and taxonomic classification.</title>
        <authorList>
            <person name="Goeker M."/>
        </authorList>
    </citation>
    <scope>NUCLEOTIDE SEQUENCE [LARGE SCALE GENOMIC DNA]</scope>
    <source>
        <strain evidence="1 2">DSM 24179</strain>
    </source>
</reference>
<protein>
    <submittedName>
        <fullName evidence="1">Uncharacterized protein</fullName>
    </submittedName>
</protein>
<evidence type="ECO:0000313" key="2">
    <source>
        <dbReference type="Proteomes" id="UP000295221"/>
    </source>
</evidence>
<evidence type="ECO:0000313" key="1">
    <source>
        <dbReference type="EMBL" id="TCO09815.1"/>
    </source>
</evidence>
<proteinExistence type="predicted"/>
<gene>
    <name evidence="1" type="ORF">EV194_102244</name>
</gene>
<name>A0A4R2GLF8_9BACT</name>
<comment type="caution">
    <text evidence="1">The sequence shown here is derived from an EMBL/GenBank/DDBJ whole genome shotgun (WGS) entry which is preliminary data.</text>
</comment>
<dbReference type="AlphaFoldDB" id="A0A4R2GLF8"/>